<evidence type="ECO:0008006" key="3">
    <source>
        <dbReference type="Google" id="ProtNLM"/>
    </source>
</evidence>
<reference evidence="1 2" key="1">
    <citation type="submission" date="2020-04" db="EMBL/GenBank/DDBJ databases">
        <title>Genomic insights into acetone-butanol-ethanol (ABE) fermentation by sequencing solventogenic clostridia strains.</title>
        <authorList>
            <person name="Brown S."/>
        </authorList>
    </citation>
    <scope>NUCLEOTIDE SEQUENCE [LARGE SCALE GENOMIC DNA]</scope>
    <source>
        <strain evidence="1 2">DJ011</strain>
    </source>
</reference>
<comment type="caution">
    <text evidence="1">The sequence shown here is derived from an EMBL/GenBank/DDBJ whole genome shotgun (WGS) entry which is preliminary data.</text>
</comment>
<name>A0A923J2I0_CLOTT</name>
<dbReference type="AlphaFoldDB" id="A0A923J2I0"/>
<evidence type="ECO:0000313" key="2">
    <source>
        <dbReference type="Proteomes" id="UP000563151"/>
    </source>
</evidence>
<protein>
    <recommendedName>
        <fullName evidence="3">ATP-binding protein</fullName>
    </recommendedName>
</protein>
<dbReference type="Proteomes" id="UP000563151">
    <property type="component" value="Unassembled WGS sequence"/>
</dbReference>
<sequence>MNNNINHVQIPDQIALANIYAFTDEKSEVISNSNNNQRQRTNIKDILVKDILREAYLFIDDRKEANAIIPVGAHKEILAVRGEDFSSWIIKKVWDTYGKTISTMAVKDIVNSIEAHAKFGGIQYKLNLRVAGDDKSIYYDLVNRNWEVVEIDASGWRINNNPLAFFKRYKTQNEQVRPVGGGDINSIFRYINVKEADKLLFLVYLISCFIPEIAHPIGVFYGEKGSAKTTASKVMKMIIDPSIMPTITFPKNNEELIQNLAHNWFCNFDNISNIGDATSDTLCRAVTGEGYSKRGIYTNEDDVVFTYKRCVSLNGIDVIPKKDDLLDRSILFELDRIQDSNRKGEYKLLEELRLVMPEILGSIFDILSKAIRVYSDSSTIKLNRMADFTSWGYAIAEAIGGLGSEFLLRYNKNINKQNLEAINSNSFASAVVALLDSNQSWSGKASDLITALETVAEKERIYTGSSDFPTTSNMVSKKLKSIKSNLERLGIEFEIKRTNTNNIIHLRRLAH</sequence>
<proteinExistence type="predicted"/>
<keyword evidence="2" id="KW-1185">Reference proteome</keyword>
<accession>A0A923J2I0</accession>
<gene>
    <name evidence="1" type="ORF">HGG79_13215</name>
</gene>
<organism evidence="1 2">
    <name type="scientific">Clostridium tetanomorphum</name>
    <dbReference type="NCBI Taxonomy" id="1553"/>
    <lineage>
        <taxon>Bacteria</taxon>
        <taxon>Bacillati</taxon>
        <taxon>Bacillota</taxon>
        <taxon>Clostridia</taxon>
        <taxon>Eubacteriales</taxon>
        <taxon>Clostridiaceae</taxon>
        <taxon>Clostridium</taxon>
    </lineage>
</organism>
<dbReference type="EMBL" id="JAAZWO010000017">
    <property type="protein sequence ID" value="MBC2398725.1"/>
    <property type="molecule type" value="Genomic_DNA"/>
</dbReference>
<evidence type="ECO:0000313" key="1">
    <source>
        <dbReference type="EMBL" id="MBC2398725.1"/>
    </source>
</evidence>
<dbReference type="RefSeq" id="WP_173680577.1">
    <property type="nucleotide sequence ID" value="NZ_JAAZWO010000017.1"/>
</dbReference>